<name>A0A382MUY2_9ZZZZ</name>
<dbReference type="AlphaFoldDB" id="A0A382MUY2"/>
<organism evidence="1">
    <name type="scientific">marine metagenome</name>
    <dbReference type="NCBI Taxonomy" id="408172"/>
    <lineage>
        <taxon>unclassified sequences</taxon>
        <taxon>metagenomes</taxon>
        <taxon>ecological metagenomes</taxon>
    </lineage>
</organism>
<dbReference type="EMBL" id="UINC01096089">
    <property type="protein sequence ID" value="SVC52689.1"/>
    <property type="molecule type" value="Genomic_DNA"/>
</dbReference>
<accession>A0A382MUY2</accession>
<sequence>MFVPDPDQDFNLMQVNGSCWRVQKEFLLVSLSVSWPLLRLVLELFRDWMVAVPFNLRRGPTVIICIQRGMVPLLNIKEQIRCQVAPTCFDRGSG</sequence>
<evidence type="ECO:0000313" key="1">
    <source>
        <dbReference type="EMBL" id="SVC52689.1"/>
    </source>
</evidence>
<protein>
    <submittedName>
        <fullName evidence="1">Uncharacterized protein</fullName>
    </submittedName>
</protein>
<proteinExistence type="predicted"/>
<gene>
    <name evidence="1" type="ORF">METZ01_LOCUS305543</name>
</gene>
<reference evidence="1" key="1">
    <citation type="submission" date="2018-05" db="EMBL/GenBank/DDBJ databases">
        <authorList>
            <person name="Lanie J.A."/>
            <person name="Ng W.-L."/>
            <person name="Kazmierczak K.M."/>
            <person name="Andrzejewski T.M."/>
            <person name="Davidsen T.M."/>
            <person name="Wayne K.J."/>
            <person name="Tettelin H."/>
            <person name="Glass J.I."/>
            <person name="Rusch D."/>
            <person name="Podicherti R."/>
            <person name="Tsui H.-C.T."/>
            <person name="Winkler M.E."/>
        </authorList>
    </citation>
    <scope>NUCLEOTIDE SEQUENCE</scope>
</reference>